<dbReference type="Gene3D" id="6.10.340.10">
    <property type="match status" value="1"/>
</dbReference>
<keyword evidence="6" id="KW-0808">Transferase</keyword>
<dbReference type="InterPro" id="IPR005467">
    <property type="entry name" value="His_kinase_dom"/>
</dbReference>
<evidence type="ECO:0000256" key="2">
    <source>
        <dbReference type="ARBA" id="ARBA00004651"/>
    </source>
</evidence>
<evidence type="ECO:0000256" key="1">
    <source>
        <dbReference type="ARBA" id="ARBA00000085"/>
    </source>
</evidence>
<dbReference type="Proteomes" id="UP000234271">
    <property type="component" value="Chromosome"/>
</dbReference>
<feature type="domain" description="HAMP" evidence="12">
    <location>
        <begin position="237"/>
        <end position="289"/>
    </location>
</feature>
<evidence type="ECO:0000259" key="12">
    <source>
        <dbReference type="PROSITE" id="PS50885"/>
    </source>
</evidence>
<dbReference type="InterPro" id="IPR003660">
    <property type="entry name" value="HAMP_dom"/>
</dbReference>
<dbReference type="CDD" id="cd06225">
    <property type="entry name" value="HAMP"/>
    <property type="match status" value="1"/>
</dbReference>
<evidence type="ECO:0000256" key="4">
    <source>
        <dbReference type="ARBA" id="ARBA00022475"/>
    </source>
</evidence>
<feature type="transmembrane region" description="Helical" evidence="10">
    <location>
        <begin position="43"/>
        <end position="68"/>
    </location>
</feature>
<dbReference type="SMART" id="SM00387">
    <property type="entry name" value="HATPase_c"/>
    <property type="match status" value="1"/>
</dbReference>
<sequence length="511" mass="56991">MVSVFILSFVNGRVTIANVLFIEQVGLSRICMMCRPHSLKNLLFLYETTFLLLVIVTGTIGGSWAYWWQKTSSESARINVLYHSIYKIRETLFKQIESVNNTNRLEGPAAFMTFYQDYPVLINQQFAHLSQTTTSATEKELVQQFQTAYLVIQNNLNNLLDSSTFYLQLAQGQSVNAQAIMAKFDVAFTAFLRFLESQRQALDAQNRQWIHWTLLIMPLPVLLAILLLIISRRAVRQRFVLPILQITADARRISAGMYDPLIHVDGVEEVQTVARAINQMMQALLASQSAILEKERQVALGALVPVIAHNIRNPLASIRAIAQMMECHQAETLEARDDIITTVDRLERWVTSLVSYLHPLKPVLQPANMANVLTTTVQLLKIKLEAKQLQIILNGLTTPSTVLMDVNLVEQALYGLLNNAIEASPTGANIQLTLHQQAGGLLHCTIADQGSGMPFIPQAQPQALVAPMPSTKRFGTGLGIPFAFKVCQAHGWQLTFASEKGQGTCVQLIIK</sequence>
<evidence type="ECO:0000256" key="10">
    <source>
        <dbReference type="SAM" id="Phobius"/>
    </source>
</evidence>
<feature type="domain" description="Histidine kinase" evidence="11">
    <location>
        <begin position="306"/>
        <end position="511"/>
    </location>
</feature>
<evidence type="ECO:0000313" key="13">
    <source>
        <dbReference type="EMBL" id="AUI69946.2"/>
    </source>
</evidence>
<dbReference type="SUPFAM" id="SSF47384">
    <property type="entry name" value="Homodimeric domain of signal transducing histidine kinase"/>
    <property type="match status" value="1"/>
</dbReference>
<dbReference type="PANTHER" id="PTHR44936:SF10">
    <property type="entry name" value="SENSOR PROTEIN RSTB"/>
    <property type="match status" value="1"/>
</dbReference>
<evidence type="ECO:0000313" key="14">
    <source>
        <dbReference type="Proteomes" id="UP000234271"/>
    </source>
</evidence>
<dbReference type="InterPro" id="IPR036890">
    <property type="entry name" value="HATPase_C_sf"/>
</dbReference>
<keyword evidence="10" id="KW-0472">Membrane</keyword>
<dbReference type="Gene3D" id="1.10.287.130">
    <property type="match status" value="1"/>
</dbReference>
<evidence type="ECO:0000259" key="11">
    <source>
        <dbReference type="PROSITE" id="PS50109"/>
    </source>
</evidence>
<dbReference type="Pfam" id="PF02518">
    <property type="entry name" value="HATPase_c"/>
    <property type="match status" value="1"/>
</dbReference>
<dbReference type="PROSITE" id="PS50885">
    <property type="entry name" value="HAMP"/>
    <property type="match status" value="1"/>
</dbReference>
<protein>
    <recommendedName>
        <fullName evidence="3">histidine kinase</fullName>
        <ecNumber evidence="3">2.7.13.3</ecNumber>
    </recommendedName>
</protein>
<comment type="catalytic activity">
    <reaction evidence="1">
        <text>ATP + protein L-histidine = ADP + protein N-phospho-L-histidine.</text>
        <dbReference type="EC" id="2.7.13.3"/>
    </reaction>
</comment>
<evidence type="ECO:0000256" key="9">
    <source>
        <dbReference type="ARBA" id="ARBA00022840"/>
    </source>
</evidence>
<name>A0A2N9YIA6_9GAMM</name>
<dbReference type="SMART" id="SM00304">
    <property type="entry name" value="HAMP"/>
    <property type="match status" value="1"/>
</dbReference>
<reference evidence="14" key="1">
    <citation type="submission" date="2016-12" db="EMBL/GenBank/DDBJ databases">
        <title>Complete Genome Sequence of Beggiatoa leptomitiformis D-401.</title>
        <authorList>
            <person name="Fomenkov A."/>
            <person name="Vincze T."/>
            <person name="Grabovich M."/>
            <person name="Anton B.P."/>
            <person name="Dubinina G."/>
            <person name="Orlova M."/>
            <person name="Belousova E."/>
            <person name="Roberts R.J."/>
        </authorList>
    </citation>
    <scope>NUCLEOTIDE SEQUENCE [LARGE SCALE GENOMIC DNA]</scope>
    <source>
        <strain evidence="14">D-401</strain>
    </source>
</reference>
<accession>A0A2N9YIA6</accession>
<keyword evidence="10" id="KW-1133">Transmembrane helix</keyword>
<keyword evidence="7" id="KW-0547">Nucleotide-binding</keyword>
<evidence type="ECO:0000256" key="8">
    <source>
        <dbReference type="ARBA" id="ARBA00022777"/>
    </source>
</evidence>
<dbReference type="EC" id="2.7.13.3" evidence="3"/>
<keyword evidence="4" id="KW-1003">Cell membrane</keyword>
<dbReference type="GO" id="GO:0005886">
    <property type="term" value="C:plasma membrane"/>
    <property type="evidence" value="ECO:0007669"/>
    <property type="project" value="UniProtKB-SubCell"/>
</dbReference>
<keyword evidence="10" id="KW-0812">Transmembrane</keyword>
<dbReference type="GO" id="GO:0005524">
    <property type="term" value="F:ATP binding"/>
    <property type="evidence" value="ECO:0007669"/>
    <property type="project" value="UniProtKB-KW"/>
</dbReference>
<dbReference type="Gene3D" id="3.30.565.10">
    <property type="entry name" value="Histidine kinase-like ATPase, C-terminal domain"/>
    <property type="match status" value="1"/>
</dbReference>
<dbReference type="SUPFAM" id="SSF55874">
    <property type="entry name" value="ATPase domain of HSP90 chaperone/DNA topoisomerase II/histidine kinase"/>
    <property type="match status" value="1"/>
</dbReference>
<dbReference type="GO" id="GO:0000155">
    <property type="term" value="F:phosphorelay sensor kinase activity"/>
    <property type="evidence" value="ECO:0007669"/>
    <property type="project" value="InterPro"/>
</dbReference>
<proteinExistence type="predicted"/>
<dbReference type="PANTHER" id="PTHR44936">
    <property type="entry name" value="SENSOR PROTEIN CREC"/>
    <property type="match status" value="1"/>
</dbReference>
<dbReference type="InterPro" id="IPR003594">
    <property type="entry name" value="HATPase_dom"/>
</dbReference>
<evidence type="ECO:0000256" key="3">
    <source>
        <dbReference type="ARBA" id="ARBA00012438"/>
    </source>
</evidence>
<dbReference type="Pfam" id="PF00672">
    <property type="entry name" value="HAMP"/>
    <property type="match status" value="1"/>
</dbReference>
<keyword evidence="5" id="KW-0597">Phosphoprotein</keyword>
<evidence type="ECO:0000256" key="6">
    <source>
        <dbReference type="ARBA" id="ARBA00022679"/>
    </source>
</evidence>
<dbReference type="InterPro" id="IPR050980">
    <property type="entry name" value="2C_sensor_his_kinase"/>
</dbReference>
<comment type="subcellular location">
    <subcellularLocation>
        <location evidence="2">Cell membrane</location>
        <topology evidence="2">Multi-pass membrane protein</topology>
    </subcellularLocation>
</comment>
<evidence type="ECO:0000256" key="7">
    <source>
        <dbReference type="ARBA" id="ARBA00022741"/>
    </source>
</evidence>
<evidence type="ECO:0000256" key="5">
    <source>
        <dbReference type="ARBA" id="ARBA00022553"/>
    </source>
</evidence>
<dbReference type="EMBL" id="CP018889">
    <property type="protein sequence ID" value="AUI69946.2"/>
    <property type="molecule type" value="Genomic_DNA"/>
</dbReference>
<keyword evidence="9" id="KW-0067">ATP-binding</keyword>
<dbReference type="PROSITE" id="PS50109">
    <property type="entry name" value="HIS_KIN"/>
    <property type="match status" value="1"/>
</dbReference>
<keyword evidence="14" id="KW-1185">Reference proteome</keyword>
<feature type="transmembrane region" description="Helical" evidence="10">
    <location>
        <begin position="209"/>
        <end position="230"/>
    </location>
</feature>
<dbReference type="AlphaFoldDB" id="A0A2N9YIA6"/>
<dbReference type="InterPro" id="IPR003661">
    <property type="entry name" value="HisK_dim/P_dom"/>
</dbReference>
<dbReference type="CDD" id="cd00075">
    <property type="entry name" value="HATPase"/>
    <property type="match status" value="1"/>
</dbReference>
<dbReference type="CDD" id="cd00082">
    <property type="entry name" value="HisKA"/>
    <property type="match status" value="1"/>
</dbReference>
<dbReference type="InterPro" id="IPR036097">
    <property type="entry name" value="HisK_dim/P_sf"/>
</dbReference>
<organism evidence="13 14">
    <name type="scientific">Beggiatoa leptomitoformis</name>
    <dbReference type="NCBI Taxonomy" id="288004"/>
    <lineage>
        <taxon>Bacteria</taxon>
        <taxon>Pseudomonadati</taxon>
        <taxon>Pseudomonadota</taxon>
        <taxon>Gammaproteobacteria</taxon>
        <taxon>Thiotrichales</taxon>
        <taxon>Thiotrichaceae</taxon>
        <taxon>Beggiatoa</taxon>
    </lineage>
</organism>
<gene>
    <name evidence="13" type="ORF">BLE401_15390</name>
</gene>
<keyword evidence="8" id="KW-0418">Kinase</keyword>
<dbReference type="Pfam" id="PF00512">
    <property type="entry name" value="HisKA"/>
    <property type="match status" value="1"/>
</dbReference>